<dbReference type="Proteomes" id="UP000248887">
    <property type="component" value="Unassembled WGS sequence"/>
</dbReference>
<dbReference type="PANTHER" id="PTHR35936:SF17">
    <property type="entry name" value="ARGININE-BINDING EXTRACELLULAR PROTEIN ARTP"/>
    <property type="match status" value="1"/>
</dbReference>
<dbReference type="SMART" id="SM00062">
    <property type="entry name" value="PBPb"/>
    <property type="match status" value="1"/>
</dbReference>
<feature type="signal peptide" evidence="2">
    <location>
        <begin position="1"/>
        <end position="23"/>
    </location>
</feature>
<dbReference type="PROSITE" id="PS51257">
    <property type="entry name" value="PROKAR_LIPOPROTEIN"/>
    <property type="match status" value="1"/>
</dbReference>
<evidence type="ECO:0000256" key="2">
    <source>
        <dbReference type="SAM" id="SignalP"/>
    </source>
</evidence>
<proteinExistence type="predicted"/>
<dbReference type="PANTHER" id="PTHR35936">
    <property type="entry name" value="MEMBRANE-BOUND LYTIC MUREIN TRANSGLYCOSYLASE F"/>
    <property type="match status" value="1"/>
</dbReference>
<evidence type="ECO:0000313" key="4">
    <source>
        <dbReference type="EMBL" id="PZQ80162.1"/>
    </source>
</evidence>
<dbReference type="Pfam" id="PF00497">
    <property type="entry name" value="SBP_bac_3"/>
    <property type="match status" value="1"/>
</dbReference>
<dbReference type="Gene3D" id="3.40.190.10">
    <property type="entry name" value="Periplasmic binding protein-like II"/>
    <property type="match status" value="2"/>
</dbReference>
<feature type="domain" description="Solute-binding protein family 3/N-terminal" evidence="3">
    <location>
        <begin position="42"/>
        <end position="266"/>
    </location>
</feature>
<reference evidence="4 5" key="1">
    <citation type="submission" date="2017-08" db="EMBL/GenBank/DDBJ databases">
        <title>Infants hospitalized years apart are colonized by the same room-sourced microbial strains.</title>
        <authorList>
            <person name="Brooks B."/>
            <person name="Olm M.R."/>
            <person name="Firek B.A."/>
            <person name="Baker R."/>
            <person name="Thomas B.C."/>
            <person name="Morowitz M.J."/>
            <person name="Banfield J.F."/>
        </authorList>
    </citation>
    <scope>NUCLEOTIDE SEQUENCE [LARGE SCALE GENOMIC DNA]</scope>
    <source>
        <strain evidence="4">S2_005_001_R2_27</strain>
    </source>
</reference>
<keyword evidence="1 2" id="KW-0732">Signal</keyword>
<protein>
    <submittedName>
        <fullName evidence="4">Amino acid ABC transporter substrate-binding protein</fullName>
    </submittedName>
</protein>
<accession>A0A2W5QSK0</accession>
<gene>
    <name evidence="4" type="ORF">DI549_17995</name>
</gene>
<sequence>MTTLRIRSIVGLAALTVGFSAAAATAQACTPAHKFPTVVEGKLTIAIYEYPPFTTASADGKVGGVDSDIAKKFAEDSCLTLNPVVVDPAATIQYVLSGKADLAGGDWYRTAERAKVLGLSWPTYLDQMGIYSKAGYSKVEELVGKKVGTVSGFLWVAELQKLLGPNLKLYQNPVALAQDLEAGRVDVGVDSFGTGAYAQAKGGYPGIKIKVAEPDQRVQASIQAAQANLLYTKANTELGKALDESIQKLHKNGGLKEILKANGLDPSGSDVGEPRVVN</sequence>
<dbReference type="AlphaFoldDB" id="A0A2W5QSK0"/>
<dbReference type="EMBL" id="QFQD01000070">
    <property type="protein sequence ID" value="PZQ80162.1"/>
    <property type="molecule type" value="Genomic_DNA"/>
</dbReference>
<name>A0A2W5QSK0_ANCNO</name>
<dbReference type="SUPFAM" id="SSF53850">
    <property type="entry name" value="Periplasmic binding protein-like II"/>
    <property type="match status" value="1"/>
</dbReference>
<dbReference type="InterPro" id="IPR001638">
    <property type="entry name" value="Solute-binding_3/MltF_N"/>
</dbReference>
<feature type="chain" id="PRO_5015915759" evidence="2">
    <location>
        <begin position="24"/>
        <end position="278"/>
    </location>
</feature>
<evidence type="ECO:0000259" key="3">
    <source>
        <dbReference type="SMART" id="SM00062"/>
    </source>
</evidence>
<comment type="caution">
    <text evidence="4">The sequence shown here is derived from an EMBL/GenBank/DDBJ whole genome shotgun (WGS) entry which is preliminary data.</text>
</comment>
<evidence type="ECO:0000256" key="1">
    <source>
        <dbReference type="ARBA" id="ARBA00022729"/>
    </source>
</evidence>
<organism evidence="4 5">
    <name type="scientific">Ancylobacter novellus</name>
    <name type="common">Thiobacillus novellus</name>
    <dbReference type="NCBI Taxonomy" id="921"/>
    <lineage>
        <taxon>Bacteria</taxon>
        <taxon>Pseudomonadati</taxon>
        <taxon>Pseudomonadota</taxon>
        <taxon>Alphaproteobacteria</taxon>
        <taxon>Hyphomicrobiales</taxon>
        <taxon>Xanthobacteraceae</taxon>
        <taxon>Ancylobacter</taxon>
    </lineage>
</organism>
<evidence type="ECO:0000313" key="5">
    <source>
        <dbReference type="Proteomes" id="UP000248887"/>
    </source>
</evidence>